<keyword evidence="2" id="KW-1003">Cell membrane</keyword>
<evidence type="ECO:0000313" key="8">
    <source>
        <dbReference type="Proteomes" id="UP001290455"/>
    </source>
</evidence>
<dbReference type="PANTHER" id="PTHR30213">
    <property type="entry name" value="INNER MEMBRANE PROTEIN YHJD"/>
    <property type="match status" value="1"/>
</dbReference>
<name>A0ABU5J287_9BACI</name>
<evidence type="ECO:0000256" key="2">
    <source>
        <dbReference type="ARBA" id="ARBA00022475"/>
    </source>
</evidence>
<feature type="transmembrane region" description="Helical" evidence="6">
    <location>
        <begin position="154"/>
        <end position="171"/>
    </location>
</feature>
<comment type="caution">
    <text evidence="7">The sequence shown here is derived from an EMBL/GenBank/DDBJ whole genome shotgun (WGS) entry which is preliminary data.</text>
</comment>
<feature type="transmembrane region" description="Helical" evidence="6">
    <location>
        <begin position="177"/>
        <end position="194"/>
    </location>
</feature>
<proteinExistence type="predicted"/>
<feature type="transmembrane region" description="Helical" evidence="6">
    <location>
        <begin position="239"/>
        <end position="267"/>
    </location>
</feature>
<dbReference type="RefSeq" id="WP_322447829.1">
    <property type="nucleotide sequence ID" value="NZ_JAXOFX010000014.1"/>
</dbReference>
<feature type="transmembrane region" description="Helical" evidence="6">
    <location>
        <begin position="28"/>
        <end position="50"/>
    </location>
</feature>
<sequence length="275" mass="30788">MGQRNSSFFPLLWKRIENDDVFGKAAQLAYFFLLSLFPLLIFLVTLLPYLPITQQDILGVIKDYAPGETMRLIETNLNDIMKTNNGKLLSFGFIATIWSASNGINAIVRAFNLAYEVEENRPFLIARGMAILLTFGMILVFIVALLLPVFGKQIGLFLFSEFGLSSQFLAVWNTLRWLVSAVILFVVFVGLYWFAPNKKFKCIRSIPGAIFATVGWSLTSLAFSYYVNNFGNYTATYGSIGAIIVLMIWFYITGVIIILGGVINALISKIRDSSC</sequence>
<feature type="transmembrane region" description="Helical" evidence="6">
    <location>
        <begin position="206"/>
        <end position="227"/>
    </location>
</feature>
<evidence type="ECO:0000256" key="5">
    <source>
        <dbReference type="ARBA" id="ARBA00023136"/>
    </source>
</evidence>
<keyword evidence="4 6" id="KW-1133">Transmembrane helix</keyword>
<dbReference type="Proteomes" id="UP001290455">
    <property type="component" value="Unassembled WGS sequence"/>
</dbReference>
<dbReference type="InterPro" id="IPR017039">
    <property type="entry name" value="Virul_fac_BrkB"/>
</dbReference>
<evidence type="ECO:0000256" key="4">
    <source>
        <dbReference type="ARBA" id="ARBA00022989"/>
    </source>
</evidence>
<dbReference type="EMBL" id="JAXOFX010000014">
    <property type="protein sequence ID" value="MDZ5473534.1"/>
    <property type="molecule type" value="Genomic_DNA"/>
</dbReference>
<keyword evidence="8" id="KW-1185">Reference proteome</keyword>
<dbReference type="NCBIfam" id="TIGR00765">
    <property type="entry name" value="yihY_not_rbn"/>
    <property type="match status" value="1"/>
</dbReference>
<dbReference type="PIRSF" id="PIRSF035875">
    <property type="entry name" value="RNase_BN"/>
    <property type="match status" value="1"/>
</dbReference>
<organism evidence="7 8">
    <name type="scientific">Robertmurraya mangrovi</name>
    <dbReference type="NCBI Taxonomy" id="3098077"/>
    <lineage>
        <taxon>Bacteria</taxon>
        <taxon>Bacillati</taxon>
        <taxon>Bacillota</taxon>
        <taxon>Bacilli</taxon>
        <taxon>Bacillales</taxon>
        <taxon>Bacillaceae</taxon>
        <taxon>Robertmurraya</taxon>
    </lineage>
</organism>
<reference evidence="7 8" key="1">
    <citation type="submission" date="2023-11" db="EMBL/GenBank/DDBJ databases">
        <title>Bacillus jintuensis, isolated from a mudflat on the Beibu Gulf coast.</title>
        <authorList>
            <person name="Li M."/>
        </authorList>
    </citation>
    <scope>NUCLEOTIDE SEQUENCE [LARGE SCALE GENOMIC DNA]</scope>
    <source>
        <strain evidence="7 8">31A1R</strain>
    </source>
</reference>
<protein>
    <submittedName>
        <fullName evidence="7">YihY/virulence factor BrkB family protein</fullName>
    </submittedName>
</protein>
<gene>
    <name evidence="7" type="ORF">SM124_17605</name>
</gene>
<evidence type="ECO:0000313" key="7">
    <source>
        <dbReference type="EMBL" id="MDZ5473534.1"/>
    </source>
</evidence>
<keyword evidence="5 6" id="KW-0472">Membrane</keyword>
<evidence type="ECO:0000256" key="6">
    <source>
        <dbReference type="SAM" id="Phobius"/>
    </source>
</evidence>
<feature type="transmembrane region" description="Helical" evidence="6">
    <location>
        <begin position="123"/>
        <end position="147"/>
    </location>
</feature>
<dbReference type="Pfam" id="PF03631">
    <property type="entry name" value="Virul_fac_BrkB"/>
    <property type="match status" value="1"/>
</dbReference>
<keyword evidence="3 6" id="KW-0812">Transmembrane</keyword>
<feature type="transmembrane region" description="Helical" evidence="6">
    <location>
        <begin position="88"/>
        <end position="111"/>
    </location>
</feature>
<comment type="subcellular location">
    <subcellularLocation>
        <location evidence="1">Cell membrane</location>
        <topology evidence="1">Multi-pass membrane protein</topology>
    </subcellularLocation>
</comment>
<evidence type="ECO:0000256" key="1">
    <source>
        <dbReference type="ARBA" id="ARBA00004651"/>
    </source>
</evidence>
<dbReference type="PANTHER" id="PTHR30213:SF0">
    <property type="entry name" value="UPF0761 MEMBRANE PROTEIN YIHY"/>
    <property type="match status" value="1"/>
</dbReference>
<evidence type="ECO:0000256" key="3">
    <source>
        <dbReference type="ARBA" id="ARBA00022692"/>
    </source>
</evidence>
<accession>A0ABU5J287</accession>